<dbReference type="CDD" id="cd01650">
    <property type="entry name" value="RT_nLTR_like"/>
    <property type="match status" value="1"/>
</dbReference>
<proteinExistence type="predicted"/>
<dbReference type="SUPFAM" id="SSF56219">
    <property type="entry name" value="DNase I-like"/>
    <property type="match status" value="1"/>
</dbReference>
<sequence>MRCSEVKNVKSLENELDEITIDGVKLHVNLLRFERISAGEYTGMGRGFGHTTNKVHERNIRTVGTNGGRPRTYAKALQRNSEGDQDMGRGNVRNQENQARMKKMVWKRKDLDNEWKENASDWLKQWFDEIRPWFPEMVVDERFTWIRCHEISVNGEERDDDMAKLEDVTERNDVEYGKGLEGEGSCTDNINEENRDSGNKAFINSDGIKKNTISKDKASSKVEVSSKKVSDSLVAKQDTNALKVYKEAKVIQLEANKRKKGRSKEREEEVSELPQFLPNSENKVTGDSLNDSNINNCNTSILARKSGFGTKEIWEFAKFIGAVALRNEEEVLMKLQQMEQRDQQHGETIVSKSKKKVIAREDVARRLGGLLCIWKSNVFKMEKVIEGVGFLGVFGFGGVEEVPCYIVNVYSSCQGIEKRQLREELRVLIGNSGSNWRIGGDFNVTRSKLERKGCEGVQKEMKGFEDFITNSRLIDLPLISRKFTWVQPNGTTMTRLDRFLLTEEWLLNWEGMKQWGLARRVSDHYPLLLKNEVKDWGPKPFCFFNTWLQHPNFKEWASKEWKTMNIKGWSGFVLKEKLKGMKASLKKWSKEHYIELDKKIEECKEQIDRLDKKGEIEELNIDEIELKRKWTEGWRIPKLDGVVFNKIYQAENEMLIAQFTEEEITQAVWDCDSMKALGPDGFSFGFIKEMWESMRHEVSAFVNEFHRNGQLVKGSNSSFVVLIPKKENPIKIEDYRPISLTGCIYKIIAKLLANRLIKVMKGIINNNQLAFVKGRQLIDSVIVANETIDEAKKKKRIFIFKANFEKAATKEFKISKGLRQGDPLSHFLFLIIVEGLNGIINYAVKHNLFKGVTMGKGSLMITHLQFADDTIFFREATEENMKVVKGIMRTFELASGLKINYNKSQLIGVNVKEEVNRMSYFLNCNIGELQMKYLGMMIGMSTYRVKMWKGLIDKFKKKLSVPKGVIKAIDTIRRGFLWGGREEGKKIAWVGKVVQKISDGSKGLWKNRLLKERYGKNGTNWHDWMGEGKGCTINEMGHWEGDAWRWCLNWRKRLLVREAEQVTKLMEIIQGIQRRKGVKDSWRWAHNKGGKYNVKFAYALLARDEALEGKKLLNC</sequence>
<dbReference type="InterPro" id="IPR052343">
    <property type="entry name" value="Retrotransposon-Effector_Assoc"/>
</dbReference>
<organism evidence="4 5">
    <name type="scientific">Rubroshorea leprosula</name>
    <dbReference type="NCBI Taxonomy" id="152421"/>
    <lineage>
        <taxon>Eukaryota</taxon>
        <taxon>Viridiplantae</taxon>
        <taxon>Streptophyta</taxon>
        <taxon>Embryophyta</taxon>
        <taxon>Tracheophyta</taxon>
        <taxon>Spermatophyta</taxon>
        <taxon>Magnoliopsida</taxon>
        <taxon>eudicotyledons</taxon>
        <taxon>Gunneridae</taxon>
        <taxon>Pentapetalae</taxon>
        <taxon>rosids</taxon>
        <taxon>malvids</taxon>
        <taxon>Malvales</taxon>
        <taxon>Dipterocarpaceae</taxon>
        <taxon>Rubroshorea</taxon>
    </lineage>
</organism>
<dbReference type="PANTHER" id="PTHR46890:SF50">
    <property type="entry name" value="RNA-DIRECTED DNA POLYMERASE, EUKARYOTA, REVERSE TRANSCRIPTASE ZINC-BINDING DOMAIN PROTEIN-RELATED"/>
    <property type="match status" value="1"/>
</dbReference>
<comment type="caution">
    <text evidence="4">The sequence shown here is derived from an EMBL/GenBank/DDBJ whole genome shotgun (WGS) entry which is preliminary data.</text>
</comment>
<reference evidence="4 5" key="1">
    <citation type="journal article" date="2021" name="Commun. Biol.">
        <title>The genome of Shorea leprosula (Dipterocarpaceae) highlights the ecological relevance of drought in aseasonal tropical rainforests.</title>
        <authorList>
            <person name="Ng K.K.S."/>
            <person name="Kobayashi M.J."/>
            <person name="Fawcett J.A."/>
            <person name="Hatakeyama M."/>
            <person name="Paape T."/>
            <person name="Ng C.H."/>
            <person name="Ang C.C."/>
            <person name="Tnah L.H."/>
            <person name="Lee C.T."/>
            <person name="Nishiyama T."/>
            <person name="Sese J."/>
            <person name="O'Brien M.J."/>
            <person name="Copetti D."/>
            <person name="Mohd Noor M.I."/>
            <person name="Ong R.C."/>
            <person name="Putra M."/>
            <person name="Sireger I.Z."/>
            <person name="Indrioko S."/>
            <person name="Kosugi Y."/>
            <person name="Izuno A."/>
            <person name="Isagi Y."/>
            <person name="Lee S.L."/>
            <person name="Shimizu K.K."/>
        </authorList>
    </citation>
    <scope>NUCLEOTIDE SEQUENCE [LARGE SCALE GENOMIC DNA]</scope>
    <source>
        <strain evidence="4">214</strain>
    </source>
</reference>
<dbReference type="Pfam" id="PF00078">
    <property type="entry name" value="RVT_1"/>
    <property type="match status" value="1"/>
</dbReference>
<evidence type="ECO:0000313" key="5">
    <source>
        <dbReference type="Proteomes" id="UP001054252"/>
    </source>
</evidence>
<name>A0AAV5HUC8_9ROSI</name>
<keyword evidence="1" id="KW-0175">Coiled coil</keyword>
<dbReference type="PANTHER" id="PTHR46890">
    <property type="entry name" value="NON-LTR RETROLELEMENT REVERSE TRANSCRIPTASE-LIKE PROTEIN-RELATED"/>
    <property type="match status" value="1"/>
</dbReference>
<dbReference type="Gene3D" id="3.60.10.10">
    <property type="entry name" value="Endonuclease/exonuclease/phosphatase"/>
    <property type="match status" value="1"/>
</dbReference>
<evidence type="ECO:0000256" key="1">
    <source>
        <dbReference type="SAM" id="Coils"/>
    </source>
</evidence>
<feature type="domain" description="Reverse transcriptase" evidence="3">
    <location>
        <begin position="704"/>
        <end position="938"/>
    </location>
</feature>
<dbReference type="EMBL" id="BPVZ01000003">
    <property type="protein sequence ID" value="GKU89353.1"/>
    <property type="molecule type" value="Genomic_DNA"/>
</dbReference>
<gene>
    <name evidence="4" type="ORF">SLEP1_g3500</name>
</gene>
<evidence type="ECO:0000259" key="3">
    <source>
        <dbReference type="PROSITE" id="PS50878"/>
    </source>
</evidence>
<dbReference type="AlphaFoldDB" id="A0AAV5HUC8"/>
<dbReference type="InterPro" id="IPR036691">
    <property type="entry name" value="Endo/exonu/phosph_ase_sf"/>
</dbReference>
<feature type="coiled-coil region" evidence="1">
    <location>
        <begin position="593"/>
        <end position="620"/>
    </location>
</feature>
<protein>
    <recommendedName>
        <fullName evidence="3">Reverse transcriptase domain-containing protein</fullName>
    </recommendedName>
</protein>
<evidence type="ECO:0000313" key="4">
    <source>
        <dbReference type="EMBL" id="GKU89353.1"/>
    </source>
</evidence>
<evidence type="ECO:0000256" key="2">
    <source>
        <dbReference type="SAM" id="MobiDB-lite"/>
    </source>
</evidence>
<keyword evidence="5" id="KW-1185">Reference proteome</keyword>
<dbReference type="PROSITE" id="PS50878">
    <property type="entry name" value="RT_POL"/>
    <property type="match status" value="1"/>
</dbReference>
<feature type="region of interest" description="Disordered" evidence="2">
    <location>
        <begin position="177"/>
        <end position="203"/>
    </location>
</feature>
<dbReference type="InterPro" id="IPR000477">
    <property type="entry name" value="RT_dom"/>
</dbReference>
<dbReference type="Proteomes" id="UP001054252">
    <property type="component" value="Unassembled WGS sequence"/>
</dbReference>
<accession>A0AAV5HUC8</accession>